<keyword evidence="1" id="KW-0812">Transmembrane</keyword>
<evidence type="ECO:0000313" key="2">
    <source>
        <dbReference type="EMBL" id="MFC6009148.1"/>
    </source>
</evidence>
<keyword evidence="1" id="KW-1133">Transmembrane helix</keyword>
<comment type="caution">
    <text evidence="2">The sequence shown here is derived from an EMBL/GenBank/DDBJ whole genome shotgun (WGS) entry which is preliminary data.</text>
</comment>
<feature type="transmembrane region" description="Helical" evidence="1">
    <location>
        <begin position="13"/>
        <end position="43"/>
    </location>
</feature>
<keyword evidence="3" id="KW-1185">Reference proteome</keyword>
<name>A0ABW1JKA8_9ACTN</name>
<accession>A0ABW1JKA8</accession>
<gene>
    <name evidence="2" type="ORF">ACFQDO_18595</name>
</gene>
<reference evidence="3" key="1">
    <citation type="journal article" date="2019" name="Int. J. Syst. Evol. Microbiol.">
        <title>The Global Catalogue of Microorganisms (GCM) 10K type strain sequencing project: providing services to taxonomists for standard genome sequencing and annotation.</title>
        <authorList>
            <consortium name="The Broad Institute Genomics Platform"/>
            <consortium name="The Broad Institute Genome Sequencing Center for Infectious Disease"/>
            <person name="Wu L."/>
            <person name="Ma J."/>
        </authorList>
    </citation>
    <scope>NUCLEOTIDE SEQUENCE [LARGE SCALE GENOMIC DNA]</scope>
    <source>
        <strain evidence="3">KACC 14249</strain>
    </source>
</reference>
<keyword evidence="1" id="KW-0472">Membrane</keyword>
<evidence type="ECO:0000313" key="3">
    <source>
        <dbReference type="Proteomes" id="UP001596189"/>
    </source>
</evidence>
<dbReference type="EMBL" id="JBHSRD010000008">
    <property type="protein sequence ID" value="MFC6009148.1"/>
    <property type="molecule type" value="Genomic_DNA"/>
</dbReference>
<sequence length="60" mass="6382">MDLREVVTTTIELIGVALLSLFAALTWMPAAALAVWGVALIIAAEVHGNPPARVRDEVDL</sequence>
<organism evidence="2 3">
    <name type="scientific">Angustibacter luteus</name>
    <dbReference type="NCBI Taxonomy" id="658456"/>
    <lineage>
        <taxon>Bacteria</taxon>
        <taxon>Bacillati</taxon>
        <taxon>Actinomycetota</taxon>
        <taxon>Actinomycetes</taxon>
        <taxon>Kineosporiales</taxon>
        <taxon>Kineosporiaceae</taxon>
    </lineage>
</organism>
<dbReference type="Proteomes" id="UP001596189">
    <property type="component" value="Unassembled WGS sequence"/>
</dbReference>
<protein>
    <submittedName>
        <fullName evidence="2">Uncharacterized protein</fullName>
    </submittedName>
</protein>
<dbReference type="RefSeq" id="WP_345717674.1">
    <property type="nucleotide sequence ID" value="NZ_BAABFP010000007.1"/>
</dbReference>
<evidence type="ECO:0000256" key="1">
    <source>
        <dbReference type="SAM" id="Phobius"/>
    </source>
</evidence>
<proteinExistence type="predicted"/>